<comment type="caution">
    <text evidence="17">The sequence shown here is derived from an EMBL/GenBank/DDBJ whole genome shotgun (WGS) entry which is preliminary data.</text>
</comment>
<keyword evidence="7" id="KW-0067">ATP-binding</keyword>
<evidence type="ECO:0000256" key="13">
    <source>
        <dbReference type="ARBA" id="ARBA00043094"/>
    </source>
</evidence>
<dbReference type="Gene3D" id="1.10.287.130">
    <property type="match status" value="1"/>
</dbReference>
<dbReference type="PROSITE" id="PS50109">
    <property type="entry name" value="HIS_KIN"/>
    <property type="match status" value="1"/>
</dbReference>
<dbReference type="Proteomes" id="UP000292087">
    <property type="component" value="Unassembled WGS sequence"/>
</dbReference>
<dbReference type="EMBL" id="SHMF01000005">
    <property type="protein sequence ID" value="TAA32222.1"/>
    <property type="molecule type" value="Genomic_DNA"/>
</dbReference>
<dbReference type="InterPro" id="IPR004358">
    <property type="entry name" value="Sig_transdc_His_kin-like_C"/>
</dbReference>
<dbReference type="InterPro" id="IPR005467">
    <property type="entry name" value="His_kinase_dom"/>
</dbReference>
<dbReference type="PRINTS" id="PR00344">
    <property type="entry name" value="BCTRLSENSOR"/>
</dbReference>
<evidence type="ECO:0000256" key="3">
    <source>
        <dbReference type="ARBA" id="ARBA00022553"/>
    </source>
</evidence>
<dbReference type="SMART" id="SM00388">
    <property type="entry name" value="HisKA"/>
    <property type="match status" value="1"/>
</dbReference>
<dbReference type="InterPro" id="IPR003594">
    <property type="entry name" value="HATPase_dom"/>
</dbReference>
<reference evidence="17 18" key="1">
    <citation type="submission" date="2019-02" db="EMBL/GenBank/DDBJ databases">
        <title>WGS of Pseudoxanthomonas species novum from clinical isolates.</title>
        <authorList>
            <person name="Bernier A.-M."/>
            <person name="Bernard K."/>
            <person name="Vachon A."/>
        </authorList>
    </citation>
    <scope>NUCLEOTIDE SEQUENCE [LARGE SCALE GENOMIC DNA]</scope>
    <source>
        <strain evidence="17 18">NML140781</strain>
    </source>
</reference>
<evidence type="ECO:0000256" key="10">
    <source>
        <dbReference type="ARBA" id="ARBA00037696"/>
    </source>
</evidence>
<accession>A0A4Q8LN18</accession>
<evidence type="ECO:0000256" key="4">
    <source>
        <dbReference type="ARBA" id="ARBA00022679"/>
    </source>
</evidence>
<keyword evidence="6 17" id="KW-0418">Kinase</keyword>
<gene>
    <name evidence="17" type="ORF">EA656_16500</name>
</gene>
<evidence type="ECO:0000256" key="1">
    <source>
        <dbReference type="ARBA" id="ARBA00000085"/>
    </source>
</evidence>
<dbReference type="InterPro" id="IPR000014">
    <property type="entry name" value="PAS"/>
</dbReference>
<organism evidence="17 18">
    <name type="scientific">Pseudoxanthomonas winnipegensis</name>
    <dbReference type="NCBI Taxonomy" id="2480810"/>
    <lineage>
        <taxon>Bacteria</taxon>
        <taxon>Pseudomonadati</taxon>
        <taxon>Pseudomonadota</taxon>
        <taxon>Gammaproteobacteria</taxon>
        <taxon>Lysobacterales</taxon>
        <taxon>Lysobacteraceae</taxon>
        <taxon>Pseudoxanthomonas</taxon>
    </lineage>
</organism>
<sequence>MLPPDSTDPLPEPPERAVSEIPTPDALSTPVAWADSAGTVLGVNAAFARWLGVSQRRLVGRPLAALEMDGDAMARFLRNTDRDLLRLHRVALGFPGGAARFAEGWLSRADTGGWLLEAHPVDDFPALDPAQAMPSALAAALRGLAHELRNPLAGLKGAAQLLSRRAQNRADNEDERALIGLIESEAERLNALLDRLLSPTSQRPHAALNIHAVLERVLRLAEAEGTWHGRLQRDYDPSLPELHGDADRLTQAVWNLVGNAMQAGAALITLRTRVEHGLRIHDQLHARALRLEIIDDGRGVPEELAEHLFLPLVSGRAEGSGLGLALAQQVAREHRGSLGFRSRPGHTVFTLLLPQSRDAAEEGRHAH</sequence>
<dbReference type="PROSITE" id="PS50112">
    <property type="entry name" value="PAS"/>
    <property type="match status" value="1"/>
</dbReference>
<evidence type="ECO:0000256" key="2">
    <source>
        <dbReference type="ARBA" id="ARBA00012438"/>
    </source>
</evidence>
<comment type="catalytic activity">
    <reaction evidence="1">
        <text>ATP + protein L-histidine = ADP + protein N-phospho-L-histidine.</text>
        <dbReference type="EC" id="2.7.13.3"/>
    </reaction>
</comment>
<keyword evidence="3" id="KW-0597">Phosphoprotein</keyword>
<keyword evidence="5" id="KW-0547">Nucleotide-binding</keyword>
<keyword evidence="8" id="KW-0902">Two-component regulatory system</keyword>
<evidence type="ECO:0000259" key="15">
    <source>
        <dbReference type="PROSITE" id="PS50109"/>
    </source>
</evidence>
<dbReference type="SUPFAM" id="SSF55874">
    <property type="entry name" value="ATPase domain of HSP90 chaperone/DNA topoisomerase II/histidine kinase"/>
    <property type="match status" value="1"/>
</dbReference>
<dbReference type="PANTHER" id="PTHR43065">
    <property type="entry name" value="SENSOR HISTIDINE KINASE"/>
    <property type="match status" value="1"/>
</dbReference>
<feature type="domain" description="Histidine kinase" evidence="15">
    <location>
        <begin position="143"/>
        <end position="357"/>
    </location>
</feature>
<dbReference type="CDD" id="cd00082">
    <property type="entry name" value="HisKA"/>
    <property type="match status" value="1"/>
</dbReference>
<proteinExistence type="predicted"/>
<name>A0A4Q8LN18_9GAMM</name>
<dbReference type="InterPro" id="IPR035965">
    <property type="entry name" value="PAS-like_dom_sf"/>
</dbReference>
<evidence type="ECO:0000256" key="14">
    <source>
        <dbReference type="SAM" id="MobiDB-lite"/>
    </source>
</evidence>
<evidence type="ECO:0000259" key="16">
    <source>
        <dbReference type="PROSITE" id="PS50112"/>
    </source>
</evidence>
<feature type="domain" description="PAS" evidence="16">
    <location>
        <begin position="25"/>
        <end position="68"/>
    </location>
</feature>
<evidence type="ECO:0000256" key="11">
    <source>
        <dbReference type="ARBA" id="ARBA00039567"/>
    </source>
</evidence>
<dbReference type="Pfam" id="PF00512">
    <property type="entry name" value="HisKA"/>
    <property type="match status" value="1"/>
</dbReference>
<evidence type="ECO:0000256" key="7">
    <source>
        <dbReference type="ARBA" id="ARBA00022840"/>
    </source>
</evidence>
<dbReference type="InterPro" id="IPR003661">
    <property type="entry name" value="HisK_dim/P_dom"/>
</dbReference>
<evidence type="ECO:0000313" key="17">
    <source>
        <dbReference type="EMBL" id="TAA32222.1"/>
    </source>
</evidence>
<keyword evidence="9" id="KW-0535">Nitrogen fixation</keyword>
<evidence type="ECO:0000256" key="6">
    <source>
        <dbReference type="ARBA" id="ARBA00022777"/>
    </source>
</evidence>
<dbReference type="SUPFAM" id="SSF55785">
    <property type="entry name" value="PYP-like sensor domain (PAS domain)"/>
    <property type="match status" value="1"/>
</dbReference>
<dbReference type="EC" id="2.7.13.3" evidence="2"/>
<evidence type="ECO:0000256" key="5">
    <source>
        <dbReference type="ARBA" id="ARBA00022741"/>
    </source>
</evidence>
<evidence type="ECO:0000256" key="8">
    <source>
        <dbReference type="ARBA" id="ARBA00023012"/>
    </source>
</evidence>
<dbReference type="SMART" id="SM00387">
    <property type="entry name" value="HATPase_c"/>
    <property type="match status" value="1"/>
</dbReference>
<evidence type="ECO:0000256" key="12">
    <source>
        <dbReference type="ARBA" id="ARBA00042313"/>
    </source>
</evidence>
<dbReference type="GO" id="GO:0000155">
    <property type="term" value="F:phosphorelay sensor kinase activity"/>
    <property type="evidence" value="ECO:0007669"/>
    <property type="project" value="InterPro"/>
</dbReference>
<comment type="function">
    <text evidence="10">Member of the two-component regulatory system NtrB/NtrC, which controls expression of the nitrogen-regulated (ntr) genes in response to nitrogen limitation. Under conditions of nitrogen limitation, NtrB autophosphorylates and transfers the phosphoryl group to NtrC. In the presence of nitrogen, acts as a phosphatase that dephosphorylates and inactivates NtrC.</text>
</comment>
<evidence type="ECO:0000256" key="9">
    <source>
        <dbReference type="ARBA" id="ARBA00023231"/>
    </source>
</evidence>
<dbReference type="InterPro" id="IPR036097">
    <property type="entry name" value="HisK_dim/P_sf"/>
</dbReference>
<dbReference type="AlphaFoldDB" id="A0A4Q8LN18"/>
<dbReference type="Gene3D" id="3.30.565.10">
    <property type="entry name" value="Histidine kinase-like ATPase, C-terminal domain"/>
    <property type="match status" value="1"/>
</dbReference>
<protein>
    <recommendedName>
        <fullName evidence="11">Sensory histidine kinase/phosphatase NtrB</fullName>
        <ecNumber evidence="2">2.7.13.3</ecNumber>
    </recommendedName>
    <alternativeName>
        <fullName evidence="12">Nitrogen regulation protein NR(II)</fullName>
    </alternativeName>
    <alternativeName>
        <fullName evidence="13">Nitrogen regulator II</fullName>
    </alternativeName>
</protein>
<dbReference type="Pfam" id="PF02518">
    <property type="entry name" value="HATPase_c"/>
    <property type="match status" value="1"/>
</dbReference>
<dbReference type="SUPFAM" id="SSF47384">
    <property type="entry name" value="Homodimeric domain of signal transducing histidine kinase"/>
    <property type="match status" value="1"/>
</dbReference>
<evidence type="ECO:0000313" key="18">
    <source>
        <dbReference type="Proteomes" id="UP000292087"/>
    </source>
</evidence>
<dbReference type="InterPro" id="IPR036890">
    <property type="entry name" value="HATPase_C_sf"/>
</dbReference>
<keyword evidence="4" id="KW-0808">Transferase</keyword>
<dbReference type="PANTHER" id="PTHR43065:SF16">
    <property type="entry name" value="SENSORY HISTIDINE KINASE_PHOSPHATASE NTRB"/>
    <property type="match status" value="1"/>
</dbReference>
<dbReference type="GO" id="GO:0005524">
    <property type="term" value="F:ATP binding"/>
    <property type="evidence" value="ECO:0007669"/>
    <property type="project" value="UniProtKB-KW"/>
</dbReference>
<feature type="region of interest" description="Disordered" evidence="14">
    <location>
        <begin position="1"/>
        <end position="22"/>
    </location>
</feature>